<organism evidence="2 3">
    <name type="scientific">Vitis vinifera</name>
    <name type="common">Grape</name>
    <dbReference type="NCBI Taxonomy" id="29760"/>
    <lineage>
        <taxon>Eukaryota</taxon>
        <taxon>Viridiplantae</taxon>
        <taxon>Streptophyta</taxon>
        <taxon>Embryophyta</taxon>
        <taxon>Tracheophyta</taxon>
        <taxon>Spermatophyta</taxon>
        <taxon>Magnoliopsida</taxon>
        <taxon>eudicotyledons</taxon>
        <taxon>Gunneridae</taxon>
        <taxon>Pentapetalae</taxon>
        <taxon>rosids</taxon>
        <taxon>Vitales</taxon>
        <taxon>Vitaceae</taxon>
        <taxon>Viteae</taxon>
        <taxon>Vitis</taxon>
    </lineage>
</organism>
<evidence type="ECO:0000313" key="2">
    <source>
        <dbReference type="EMBL" id="RVW68810.1"/>
    </source>
</evidence>
<dbReference type="AlphaFoldDB" id="A0A438G9C8"/>
<dbReference type="Proteomes" id="UP000288805">
    <property type="component" value="Unassembled WGS sequence"/>
</dbReference>
<proteinExistence type="predicted"/>
<name>A0A438G9C8_VITVI</name>
<evidence type="ECO:0000313" key="3">
    <source>
        <dbReference type="Proteomes" id="UP000288805"/>
    </source>
</evidence>
<gene>
    <name evidence="2" type="ORF">CK203_062242</name>
</gene>
<sequence length="325" mass="36100">MSRGEVDPRNPYFEEDKEGFLGRMGSDLRGSAVIDLPYSSESEVKDSSLRGFVKFREWKTWSKSKPSSPKKDSNLMTGSQGNTVVSPSGEFLIDGLSPGKWLKCERAKGENLILSSFPVSSIPGKPSCDRVSFRSPSPDPKAFWSVESSSENIHRWRLFWRTFPGNVFFPTPQGAPGGDLQFFPKHRSQKTTHAPAIAFFRPATAPHVPAREGALARASFGVLLPPPALRTVFPASSGYFFSTPILHVPWEVFFYLSDGATAKGLYTNDIQRLYKVAFAIIHINQRDLDLSTYIGKIASLKEFLTVIPLTPDVWGPCRNAFTLGF</sequence>
<comment type="caution">
    <text evidence="2">The sequence shown here is derived from an EMBL/GenBank/DDBJ whole genome shotgun (WGS) entry which is preliminary data.</text>
</comment>
<dbReference type="EMBL" id="QGNW01000518">
    <property type="protein sequence ID" value="RVW68810.1"/>
    <property type="molecule type" value="Genomic_DNA"/>
</dbReference>
<evidence type="ECO:0000256" key="1">
    <source>
        <dbReference type="SAM" id="MobiDB-lite"/>
    </source>
</evidence>
<accession>A0A438G9C8</accession>
<protein>
    <submittedName>
        <fullName evidence="2">Uncharacterized protein</fullName>
    </submittedName>
</protein>
<feature type="region of interest" description="Disordered" evidence="1">
    <location>
        <begin position="60"/>
        <end position="82"/>
    </location>
</feature>
<reference evidence="2 3" key="1">
    <citation type="journal article" date="2018" name="PLoS Genet.">
        <title>Population sequencing reveals clonal diversity and ancestral inbreeding in the grapevine cultivar Chardonnay.</title>
        <authorList>
            <person name="Roach M.J."/>
            <person name="Johnson D.L."/>
            <person name="Bohlmann J."/>
            <person name="van Vuuren H.J."/>
            <person name="Jones S.J."/>
            <person name="Pretorius I.S."/>
            <person name="Schmidt S.A."/>
            <person name="Borneman A.R."/>
        </authorList>
    </citation>
    <scope>NUCLEOTIDE SEQUENCE [LARGE SCALE GENOMIC DNA]</scope>
    <source>
        <strain evidence="3">cv. Chardonnay</strain>
        <tissue evidence="2">Leaf</tissue>
    </source>
</reference>